<protein>
    <submittedName>
        <fullName evidence="2">Retrovirus-related Pol polyprotein from transposon TNT 1-94</fullName>
    </submittedName>
</protein>
<name>A0A1Q9CFC5_SYMMI</name>
<proteinExistence type="predicted"/>
<dbReference type="PANTHER" id="PTHR11439">
    <property type="entry name" value="GAG-POL-RELATED RETROTRANSPOSON"/>
    <property type="match status" value="1"/>
</dbReference>
<dbReference type="EMBL" id="LSRX01001271">
    <property type="protein sequence ID" value="OLP81547.1"/>
    <property type="molecule type" value="Genomic_DNA"/>
</dbReference>
<dbReference type="CDD" id="cd09272">
    <property type="entry name" value="RNase_HI_RT_Ty1"/>
    <property type="match status" value="1"/>
</dbReference>
<reference evidence="2 3" key="1">
    <citation type="submission" date="2016-02" db="EMBL/GenBank/DDBJ databases">
        <title>Genome analysis of coral dinoflagellate symbionts highlights evolutionary adaptations to a symbiotic lifestyle.</title>
        <authorList>
            <person name="Aranda M."/>
            <person name="Li Y."/>
            <person name="Liew Y.J."/>
            <person name="Baumgarten S."/>
            <person name="Simakov O."/>
            <person name="Wilson M."/>
            <person name="Piel J."/>
            <person name="Ashoor H."/>
            <person name="Bougouffa S."/>
            <person name="Bajic V.B."/>
            <person name="Ryu T."/>
            <person name="Ravasi T."/>
            <person name="Bayer T."/>
            <person name="Micklem G."/>
            <person name="Kim H."/>
            <person name="Bhak J."/>
            <person name="Lajeunesse T.C."/>
            <person name="Voolstra C.R."/>
        </authorList>
    </citation>
    <scope>NUCLEOTIDE SEQUENCE [LARGE SCALE GENOMIC DNA]</scope>
    <source>
        <strain evidence="2 3">CCMP2467</strain>
    </source>
</reference>
<dbReference type="OrthoDB" id="443797at2759"/>
<gene>
    <name evidence="2" type="ORF">AK812_SmicGene37915</name>
</gene>
<dbReference type="AlphaFoldDB" id="A0A1Q9CFC5"/>
<evidence type="ECO:0000313" key="2">
    <source>
        <dbReference type="EMBL" id="OLP81547.1"/>
    </source>
</evidence>
<dbReference type="InterPro" id="IPR043502">
    <property type="entry name" value="DNA/RNA_pol_sf"/>
</dbReference>
<dbReference type="InterPro" id="IPR013103">
    <property type="entry name" value="RVT_2"/>
</dbReference>
<keyword evidence="3" id="KW-1185">Reference proteome</keyword>
<dbReference type="Pfam" id="PF07727">
    <property type="entry name" value="RVT_2"/>
    <property type="match status" value="1"/>
</dbReference>
<dbReference type="Proteomes" id="UP000186817">
    <property type="component" value="Unassembled WGS sequence"/>
</dbReference>
<evidence type="ECO:0000313" key="3">
    <source>
        <dbReference type="Proteomes" id="UP000186817"/>
    </source>
</evidence>
<dbReference type="PANTHER" id="PTHR11439:SF483">
    <property type="entry name" value="PEPTIDE SYNTHASE GLIP-LIKE, PUTATIVE (AFU_ORTHOLOGUE AFUA_3G12920)-RELATED"/>
    <property type="match status" value="1"/>
</dbReference>
<dbReference type="SUPFAM" id="SSF56672">
    <property type="entry name" value="DNA/RNA polymerases"/>
    <property type="match status" value="1"/>
</dbReference>
<evidence type="ECO:0000259" key="1">
    <source>
        <dbReference type="Pfam" id="PF07727"/>
    </source>
</evidence>
<sequence length="610" mass="68831">MRLLERWADKQPWRFELTAVYDVRAYWSEQPDRKTEIRDVLFVGLGVYPSCDPWGYEFSTSYLGISSPTASGEALKLFLAAIGAEGFRILGLDVSTAFLFAWLGDERVVERAVLDQGVEKLYLRLKKALYGLRSAALHWTRHLSGLLGKLFGLKPCPTEPCLFTGCFKNKRVFVLSYVDDLLLAGASTEDLYEMVEMLRKELKLKVTADLAKDGKIHFSGDLLDKSLDEASLRVPLTPEAAARYRRAGKLSWLSATRGDLVYYISVLARGQSSPLEVHERAMRAVLRYLKTVVHYFQVFPRQRQSHMLLRAYVDASWGSERSVERRSISGGCLMLGKACIKSWARLQQSVALSSAESELYALVEGSREALGARCAVGHILGNEGEIVPHIYCDSEAAVNISKMEGLRKLRHIDIRACFIQTEVQAGAIKVYSVKGTENPADIFTKVHVLTATASDDGTKKGTYETLLEVFREARNRGLRVFFWSSTPCTGGCPYQRLNLNRYGTEYQKHLDGLWTVHRKLWSVVKTMRNLSDHWAVEWPARCAYWKQTESFFERLSYPVHTSYVDGCAAGLLGNDGLPIAKRWRVMVTDAKVFKDAMVRLPFDEGQLLLA</sequence>
<comment type="caution">
    <text evidence="2">The sequence shown here is derived from an EMBL/GenBank/DDBJ whole genome shotgun (WGS) entry which is preliminary data.</text>
</comment>
<accession>A0A1Q9CFC5</accession>
<feature type="domain" description="Reverse transcriptase Ty1/copia-type" evidence="1">
    <location>
        <begin position="61"/>
        <end position="212"/>
    </location>
</feature>
<organism evidence="2 3">
    <name type="scientific">Symbiodinium microadriaticum</name>
    <name type="common">Dinoflagellate</name>
    <name type="synonym">Zooxanthella microadriatica</name>
    <dbReference type="NCBI Taxonomy" id="2951"/>
    <lineage>
        <taxon>Eukaryota</taxon>
        <taxon>Sar</taxon>
        <taxon>Alveolata</taxon>
        <taxon>Dinophyceae</taxon>
        <taxon>Suessiales</taxon>
        <taxon>Symbiodiniaceae</taxon>
        <taxon>Symbiodinium</taxon>
    </lineage>
</organism>